<evidence type="ECO:0000259" key="8">
    <source>
        <dbReference type="PROSITE" id="PS50928"/>
    </source>
</evidence>
<gene>
    <name evidence="9" type="primary">dppC2</name>
    <name evidence="9" type="ordered locus">Tph_c25020</name>
</gene>
<dbReference type="RefSeq" id="WP_015051538.1">
    <property type="nucleotide sequence ID" value="NC_018870.1"/>
</dbReference>
<dbReference type="PANTHER" id="PTHR43386">
    <property type="entry name" value="OLIGOPEPTIDE TRANSPORT SYSTEM PERMEASE PROTEIN APPC"/>
    <property type="match status" value="1"/>
</dbReference>
<dbReference type="HOGENOM" id="CLU_028518_8_0_9"/>
<dbReference type="PANTHER" id="PTHR43386:SF1">
    <property type="entry name" value="D,D-DIPEPTIDE TRANSPORT SYSTEM PERMEASE PROTEIN DDPC-RELATED"/>
    <property type="match status" value="1"/>
</dbReference>
<keyword evidence="5 7" id="KW-1133">Transmembrane helix</keyword>
<dbReference type="InterPro" id="IPR035906">
    <property type="entry name" value="MetI-like_sf"/>
</dbReference>
<evidence type="ECO:0000256" key="1">
    <source>
        <dbReference type="ARBA" id="ARBA00004651"/>
    </source>
</evidence>
<dbReference type="Pfam" id="PF12911">
    <property type="entry name" value="OppC_N"/>
    <property type="match status" value="1"/>
</dbReference>
<keyword evidence="10" id="KW-1185">Reference proteome</keyword>
<evidence type="ECO:0000313" key="10">
    <source>
        <dbReference type="Proteomes" id="UP000000467"/>
    </source>
</evidence>
<evidence type="ECO:0000256" key="4">
    <source>
        <dbReference type="ARBA" id="ARBA00022692"/>
    </source>
</evidence>
<organism evidence="9 10">
    <name type="scientific">Thermacetogenium phaeum (strain ATCC BAA-254 / DSM 26808 / PB)</name>
    <dbReference type="NCBI Taxonomy" id="1089553"/>
    <lineage>
        <taxon>Bacteria</taxon>
        <taxon>Bacillati</taxon>
        <taxon>Bacillota</taxon>
        <taxon>Clostridia</taxon>
        <taxon>Thermoanaerobacterales</taxon>
        <taxon>Thermoanaerobacteraceae</taxon>
        <taxon>Thermacetogenium</taxon>
    </lineage>
</organism>
<evidence type="ECO:0000256" key="7">
    <source>
        <dbReference type="RuleBase" id="RU363032"/>
    </source>
</evidence>
<evidence type="ECO:0000256" key="3">
    <source>
        <dbReference type="ARBA" id="ARBA00022475"/>
    </source>
</evidence>
<reference evidence="9 10" key="1">
    <citation type="journal article" date="2012" name="BMC Genomics">
        <title>Genome-guided analysis of physiological and morphological traits of the fermentative acetate oxidizer Thermacetogenium phaeum.</title>
        <authorList>
            <person name="Oehler D."/>
            <person name="Poehlein A."/>
            <person name="Leimbach A."/>
            <person name="Muller N."/>
            <person name="Daniel R."/>
            <person name="Gottschalk G."/>
            <person name="Schink B."/>
        </authorList>
    </citation>
    <scope>NUCLEOTIDE SEQUENCE [LARGE SCALE GENOMIC DNA]</scope>
    <source>
        <strain evidence="10">ATCC BAA-254 / DSM 26808 / PB</strain>
    </source>
</reference>
<evidence type="ECO:0000256" key="6">
    <source>
        <dbReference type="ARBA" id="ARBA00023136"/>
    </source>
</evidence>
<protein>
    <submittedName>
        <fullName evidence="9">Dipeptide transport system permease protein DppC</fullName>
    </submittedName>
</protein>
<dbReference type="OrthoDB" id="9783218at2"/>
<dbReference type="EMBL" id="CP003732">
    <property type="protein sequence ID" value="AFV12676.1"/>
    <property type="molecule type" value="Genomic_DNA"/>
</dbReference>
<feature type="domain" description="ABC transmembrane type-1" evidence="8">
    <location>
        <begin position="65"/>
        <end position="256"/>
    </location>
</feature>
<dbReference type="GO" id="GO:0005886">
    <property type="term" value="C:plasma membrane"/>
    <property type="evidence" value="ECO:0007669"/>
    <property type="project" value="UniProtKB-SubCell"/>
</dbReference>
<dbReference type="PROSITE" id="PS50928">
    <property type="entry name" value="ABC_TM1"/>
    <property type="match status" value="1"/>
</dbReference>
<proteinExistence type="inferred from homology"/>
<accession>K4LI44</accession>
<name>K4LI44_THEPS</name>
<keyword evidence="4 7" id="KW-0812">Transmembrane</keyword>
<dbReference type="Proteomes" id="UP000000467">
    <property type="component" value="Chromosome"/>
</dbReference>
<dbReference type="Gene3D" id="1.10.3720.10">
    <property type="entry name" value="MetI-like"/>
    <property type="match status" value="1"/>
</dbReference>
<dbReference type="InterPro" id="IPR025966">
    <property type="entry name" value="OppC_N"/>
</dbReference>
<sequence length="296" mass="32561">MLKNRLAVLGLVILLLFLVTAIFAPFLSPHDPWALGTPYLPPGGEHLLGTNDIGQDLLSELIYSTRISLFIGFFAAFLATVIGTLVGLAAGYLRGTLDELLMRFADLFFLIPTLPLVIVLVAYLKPSIWNIIITISLLGWAGTARVVRSRVLQIREMPFVRSARALGAGSFYIMLRHILPNTSEVVFAKASLAVAGAMLTEAGLSFLGLGDPTQKSWGMMLHYAFTHGGIVNGYWWWYLPPVFCISFAVLGFVLLGYAGQEEGPESRWFHGVPGEHVFPTRPARKELIRGVKDMIT</sequence>
<feature type="transmembrane region" description="Helical" evidence="7">
    <location>
        <begin position="235"/>
        <end position="258"/>
    </location>
</feature>
<evidence type="ECO:0000256" key="2">
    <source>
        <dbReference type="ARBA" id="ARBA00022448"/>
    </source>
</evidence>
<feature type="transmembrane region" description="Helical" evidence="7">
    <location>
        <begin position="128"/>
        <end position="147"/>
    </location>
</feature>
<dbReference type="Pfam" id="PF00528">
    <property type="entry name" value="BPD_transp_1"/>
    <property type="match status" value="1"/>
</dbReference>
<keyword evidence="2 7" id="KW-0813">Transport</keyword>
<comment type="similarity">
    <text evidence="7">Belongs to the binding-protein-dependent transport system permease family.</text>
</comment>
<dbReference type="GO" id="GO:0055085">
    <property type="term" value="P:transmembrane transport"/>
    <property type="evidence" value="ECO:0007669"/>
    <property type="project" value="InterPro"/>
</dbReference>
<dbReference type="KEGG" id="tpz:Tph_c25020"/>
<evidence type="ECO:0000313" key="9">
    <source>
        <dbReference type="EMBL" id="AFV12676.1"/>
    </source>
</evidence>
<keyword evidence="3" id="KW-1003">Cell membrane</keyword>
<dbReference type="eggNOG" id="COG1173">
    <property type="taxonomic scope" value="Bacteria"/>
</dbReference>
<dbReference type="SUPFAM" id="SSF161098">
    <property type="entry name" value="MetI-like"/>
    <property type="match status" value="1"/>
</dbReference>
<keyword evidence="6 7" id="KW-0472">Membrane</keyword>
<dbReference type="AlphaFoldDB" id="K4LI44"/>
<feature type="transmembrane region" description="Helical" evidence="7">
    <location>
        <begin position="67"/>
        <end position="93"/>
    </location>
</feature>
<dbReference type="InterPro" id="IPR000515">
    <property type="entry name" value="MetI-like"/>
</dbReference>
<feature type="transmembrane region" description="Helical" evidence="7">
    <location>
        <begin position="100"/>
        <end position="122"/>
    </location>
</feature>
<dbReference type="STRING" id="1089553.Tph_c25020"/>
<dbReference type="CDD" id="cd06261">
    <property type="entry name" value="TM_PBP2"/>
    <property type="match status" value="1"/>
</dbReference>
<evidence type="ECO:0000256" key="5">
    <source>
        <dbReference type="ARBA" id="ARBA00022989"/>
    </source>
</evidence>
<dbReference type="InterPro" id="IPR050366">
    <property type="entry name" value="BP-dependent_transpt_permease"/>
</dbReference>
<comment type="subcellular location">
    <subcellularLocation>
        <location evidence="1 7">Cell membrane</location>
        <topology evidence="1 7">Multi-pass membrane protein</topology>
    </subcellularLocation>
</comment>